<accession>A0A0R2BGK7</accession>
<dbReference type="AlphaFoldDB" id="A0A0R2BGK7"/>
<proteinExistence type="predicted"/>
<dbReference type="RefSeq" id="WP_156470413.1">
    <property type="nucleotide sequence ID" value="NZ_AYYN01000006.1"/>
</dbReference>
<keyword evidence="1" id="KW-1133">Transmembrane helix</keyword>
<dbReference type="PATRIC" id="fig|1423772.3.peg.40"/>
<organism evidence="2 3">
    <name type="scientific">Ligilactobacillus murinus DSM 20452 = NBRC 14221</name>
    <dbReference type="NCBI Taxonomy" id="1423772"/>
    <lineage>
        <taxon>Bacteria</taxon>
        <taxon>Bacillati</taxon>
        <taxon>Bacillota</taxon>
        <taxon>Bacilli</taxon>
        <taxon>Lactobacillales</taxon>
        <taxon>Lactobacillaceae</taxon>
        <taxon>Ligilactobacillus</taxon>
    </lineage>
</organism>
<gene>
    <name evidence="2" type="ORF">FC48_GL000030</name>
</gene>
<sequence>MYEAILEDDFFKNMNTKDEYNTDNQQMESFWSVLKNQLTTETVQRFGIEKVLNALEGTGGLSDYKDGGNVSTIHNAKKGVFVDNEHERRFNATYNRKNYEGRGDRKLSTQRKKMFTENEEIYDAYTHKKLNKDGRTHIDHITSAKEIHEMDAARLYMTDDERNDMATADSNMAAIDGRMNQSKGETSMEEWLKKEKDGQTNAERYGIDEAEAMRLRRKSQLHIKGKVVLAAGREVSMASFSSGIAQAKKQVIGLLMHYGTSIFIEEMQSYAANWKNYNRISERLFALKDMGIRIKNRLIEKAKDIKNIIKEIFTSAKEGFISGIVGTIVTTLINMVATTIKSVGKILQDSVTTLISAFKMWTKNPNNLDKATLVKETIKMISLGVSASIGIIAEEGIKKALTPTALSMVAEPIGIIGGILITGSCSALLIYVMDNFGKIMKKFKDAWNGIMYGLQRTKREILETYSKALAAVDEVYRGILSDIKDYYDKMDNLALLAHDMNLSGEEQISASIAYARAWGVDDSELFHNVDEAKKFFLG</sequence>
<name>A0A0R2BGK7_9LACO</name>
<comment type="caution">
    <text evidence="2">The sequence shown here is derived from an EMBL/GenBank/DDBJ whole genome shotgun (WGS) entry which is preliminary data.</text>
</comment>
<evidence type="ECO:0000313" key="3">
    <source>
        <dbReference type="Proteomes" id="UP000051612"/>
    </source>
</evidence>
<evidence type="ECO:0000256" key="1">
    <source>
        <dbReference type="SAM" id="Phobius"/>
    </source>
</evidence>
<keyword evidence="1" id="KW-0472">Membrane</keyword>
<evidence type="ECO:0000313" key="2">
    <source>
        <dbReference type="EMBL" id="KRM78064.1"/>
    </source>
</evidence>
<feature type="transmembrane region" description="Helical" evidence="1">
    <location>
        <begin position="413"/>
        <end position="433"/>
    </location>
</feature>
<protein>
    <submittedName>
        <fullName evidence="2">Uncharacterized protein</fullName>
    </submittedName>
</protein>
<dbReference type="EMBL" id="AYYN01000006">
    <property type="protein sequence ID" value="KRM78064.1"/>
    <property type="molecule type" value="Genomic_DNA"/>
</dbReference>
<reference evidence="2 3" key="1">
    <citation type="journal article" date="2015" name="Genome Announc.">
        <title>Expanding the biotechnology potential of lactobacilli through comparative genomics of 213 strains and associated genera.</title>
        <authorList>
            <person name="Sun Z."/>
            <person name="Harris H.M."/>
            <person name="McCann A."/>
            <person name="Guo C."/>
            <person name="Argimon S."/>
            <person name="Zhang W."/>
            <person name="Yang X."/>
            <person name="Jeffery I.B."/>
            <person name="Cooney J.C."/>
            <person name="Kagawa T.F."/>
            <person name="Liu W."/>
            <person name="Song Y."/>
            <person name="Salvetti E."/>
            <person name="Wrobel A."/>
            <person name="Rasinkangas P."/>
            <person name="Parkhill J."/>
            <person name="Rea M.C."/>
            <person name="O'Sullivan O."/>
            <person name="Ritari J."/>
            <person name="Douillard F.P."/>
            <person name="Paul Ross R."/>
            <person name="Yang R."/>
            <person name="Briner A.E."/>
            <person name="Felis G.E."/>
            <person name="de Vos W.M."/>
            <person name="Barrangou R."/>
            <person name="Klaenhammer T.R."/>
            <person name="Caufield P.W."/>
            <person name="Cui Y."/>
            <person name="Zhang H."/>
            <person name="O'Toole P.W."/>
        </authorList>
    </citation>
    <scope>NUCLEOTIDE SEQUENCE [LARGE SCALE GENOMIC DNA]</scope>
    <source>
        <strain evidence="2 3">DSM 20452</strain>
    </source>
</reference>
<keyword evidence="1" id="KW-0812">Transmembrane</keyword>
<dbReference type="Proteomes" id="UP000051612">
    <property type="component" value="Unassembled WGS sequence"/>
</dbReference>